<dbReference type="EC" id="3.1.3.7" evidence="2"/>
<evidence type="ECO:0000256" key="2">
    <source>
        <dbReference type="ARBA" id="ARBA00012633"/>
    </source>
</evidence>
<dbReference type="InterPro" id="IPR000760">
    <property type="entry name" value="Inositol_monophosphatase-like"/>
</dbReference>
<reference evidence="7 8" key="1">
    <citation type="submission" date="2016-09" db="EMBL/GenBank/DDBJ databases">
        <title>Extensive genetic diversity and differential bi-allelic expression allows diatom success in the polar Southern Ocean.</title>
        <authorList>
            <consortium name="DOE Joint Genome Institute"/>
            <person name="Mock T."/>
            <person name="Otillar R.P."/>
            <person name="Strauss J."/>
            <person name="Dupont C."/>
            <person name="Frickenhaus S."/>
            <person name="Maumus F."/>
            <person name="Mcmullan M."/>
            <person name="Sanges R."/>
            <person name="Schmutz J."/>
            <person name="Toseland A."/>
            <person name="Valas R."/>
            <person name="Veluchamy A."/>
            <person name="Ward B.J."/>
            <person name="Allen A."/>
            <person name="Barry K."/>
            <person name="Falciatore A."/>
            <person name="Ferrante M."/>
            <person name="Fortunato A.E."/>
            <person name="Gloeckner G."/>
            <person name="Gruber A."/>
            <person name="Hipkin R."/>
            <person name="Janech M."/>
            <person name="Kroth P."/>
            <person name="Leese F."/>
            <person name="Lindquist E."/>
            <person name="Lyon B.R."/>
            <person name="Martin J."/>
            <person name="Mayer C."/>
            <person name="Parker M."/>
            <person name="Quesneville H."/>
            <person name="Raymond J."/>
            <person name="Uhlig C."/>
            <person name="Valentin K.U."/>
            <person name="Worden A.Z."/>
            <person name="Armbrust E.V."/>
            <person name="Bowler C."/>
            <person name="Green B."/>
            <person name="Moulton V."/>
            <person name="Van Oosterhout C."/>
            <person name="Grigoriev I."/>
        </authorList>
    </citation>
    <scope>NUCLEOTIDE SEQUENCE [LARGE SCALE GENOMIC DNA]</scope>
    <source>
        <strain evidence="7 8">CCMP1102</strain>
    </source>
</reference>
<dbReference type="PANTHER" id="PTHR43028">
    <property type="entry name" value="3'(2'),5'-BISPHOSPHATE NUCLEOTIDASE 1"/>
    <property type="match status" value="1"/>
</dbReference>
<evidence type="ECO:0000313" key="7">
    <source>
        <dbReference type="EMBL" id="OEU09399.1"/>
    </source>
</evidence>
<dbReference type="PRINTS" id="PR00377">
    <property type="entry name" value="IMPHPHTASES"/>
</dbReference>
<gene>
    <name evidence="7" type="ORF">FRACYDRAFT_156631</name>
</gene>
<evidence type="ECO:0000256" key="1">
    <source>
        <dbReference type="ARBA" id="ARBA00009759"/>
    </source>
</evidence>
<dbReference type="Proteomes" id="UP000095751">
    <property type="component" value="Unassembled WGS sequence"/>
</dbReference>
<dbReference type="PROSITE" id="PS00630">
    <property type="entry name" value="IMP_2"/>
    <property type="match status" value="1"/>
</dbReference>
<feature type="non-terminal residue" evidence="7">
    <location>
        <position position="1"/>
    </location>
</feature>
<name>A0A1E7EU93_9STRA</name>
<evidence type="ECO:0000256" key="6">
    <source>
        <dbReference type="PIRSR" id="PIRSR600760-2"/>
    </source>
</evidence>
<evidence type="ECO:0000256" key="5">
    <source>
        <dbReference type="ARBA" id="ARBA00044554"/>
    </source>
</evidence>
<protein>
    <recommendedName>
        <fullName evidence="3">3'(2'),5'-bisphosphate nucleotidase 1</fullName>
        <ecNumber evidence="2">3.1.3.7</ecNumber>
    </recommendedName>
    <alternativeName>
        <fullName evidence="4">Bisphosphate 3'-nucleotidase 1</fullName>
    </alternativeName>
    <alternativeName>
        <fullName evidence="5">Inositol-polyphosphate 1-phosphatase</fullName>
    </alternativeName>
</protein>
<dbReference type="OrthoDB" id="10254945at2759"/>
<comment type="similarity">
    <text evidence="1">Belongs to the inositol monophosphatase superfamily.</text>
</comment>
<dbReference type="EMBL" id="KV784375">
    <property type="protein sequence ID" value="OEU09399.1"/>
    <property type="molecule type" value="Genomic_DNA"/>
</dbReference>
<keyword evidence="6" id="KW-0460">Magnesium</keyword>
<dbReference type="Gene3D" id="3.40.190.80">
    <property type="match status" value="1"/>
</dbReference>
<dbReference type="GO" id="GO:0046872">
    <property type="term" value="F:metal ion binding"/>
    <property type="evidence" value="ECO:0007669"/>
    <property type="project" value="UniProtKB-KW"/>
</dbReference>
<proteinExistence type="inferred from homology"/>
<dbReference type="GO" id="GO:0008441">
    <property type="term" value="F:3'(2'),5'-bisphosphate nucleotidase activity"/>
    <property type="evidence" value="ECO:0007669"/>
    <property type="project" value="UniProtKB-EC"/>
</dbReference>
<dbReference type="KEGG" id="fcy:FRACYDRAFT_156631"/>
<dbReference type="GO" id="GO:0046854">
    <property type="term" value="P:phosphatidylinositol phosphate biosynthetic process"/>
    <property type="evidence" value="ECO:0007669"/>
    <property type="project" value="InterPro"/>
</dbReference>
<evidence type="ECO:0000256" key="4">
    <source>
        <dbReference type="ARBA" id="ARBA00041815"/>
    </source>
</evidence>
<evidence type="ECO:0000256" key="3">
    <source>
        <dbReference type="ARBA" id="ARBA00040342"/>
    </source>
</evidence>
<dbReference type="SUPFAM" id="SSF56112">
    <property type="entry name" value="Protein kinase-like (PK-like)"/>
    <property type="match status" value="1"/>
</dbReference>
<feature type="binding site" evidence="6">
    <location>
        <position position="156"/>
    </location>
    <ligand>
        <name>Mg(2+)</name>
        <dbReference type="ChEBI" id="CHEBI:18420"/>
        <label>1</label>
        <note>catalytic</note>
    </ligand>
</feature>
<dbReference type="InParanoid" id="A0A1E7EU93"/>
<dbReference type="PANTHER" id="PTHR43028:SF5">
    <property type="entry name" value="3'(2'),5'-BISPHOSPHATE NUCLEOTIDASE 1"/>
    <property type="match status" value="1"/>
</dbReference>
<dbReference type="InterPro" id="IPR004119">
    <property type="entry name" value="EcKL"/>
</dbReference>
<dbReference type="InterPro" id="IPR020550">
    <property type="entry name" value="Inositol_monophosphatase_CS"/>
</dbReference>
<organism evidence="7 8">
    <name type="scientific">Fragilariopsis cylindrus CCMP1102</name>
    <dbReference type="NCBI Taxonomy" id="635003"/>
    <lineage>
        <taxon>Eukaryota</taxon>
        <taxon>Sar</taxon>
        <taxon>Stramenopiles</taxon>
        <taxon>Ochrophyta</taxon>
        <taxon>Bacillariophyta</taxon>
        <taxon>Bacillariophyceae</taxon>
        <taxon>Bacillariophycidae</taxon>
        <taxon>Bacillariales</taxon>
        <taxon>Bacillariaceae</taxon>
        <taxon>Fragilariopsis</taxon>
    </lineage>
</organism>
<dbReference type="InterPro" id="IPR050725">
    <property type="entry name" value="CysQ/Inositol_MonoPase"/>
</dbReference>
<feature type="binding site" evidence="6">
    <location>
        <position position="15"/>
    </location>
    <ligand>
        <name>Mg(2+)</name>
        <dbReference type="ChEBI" id="CHEBI:18420"/>
        <label>1</label>
        <note>catalytic</note>
    </ligand>
</feature>
<comment type="cofactor">
    <cofactor evidence="6">
        <name>Mg(2+)</name>
        <dbReference type="ChEBI" id="CHEBI:18420"/>
    </cofactor>
</comment>
<dbReference type="Gene3D" id="3.30.540.10">
    <property type="entry name" value="Fructose-1,6-Bisphosphatase, subunit A, domain 1"/>
    <property type="match status" value="1"/>
</dbReference>
<feature type="non-terminal residue" evidence="7">
    <location>
        <position position="686"/>
    </location>
</feature>
<dbReference type="Gene3D" id="3.90.1200.10">
    <property type="match status" value="1"/>
</dbReference>
<keyword evidence="6" id="KW-0479">Metal-binding</keyword>
<accession>A0A1E7EU93</accession>
<dbReference type="InterPro" id="IPR011009">
    <property type="entry name" value="Kinase-like_dom_sf"/>
</dbReference>
<feature type="binding site" evidence="6">
    <location>
        <position position="12"/>
    </location>
    <ligand>
        <name>Mg(2+)</name>
        <dbReference type="ChEBI" id="CHEBI:18420"/>
        <label>1</label>
        <note>catalytic</note>
    </ligand>
</feature>
<sequence>EIPIEELAIFVDPLDGTREFVEGRLQNVACLIGIVRNNRPIAGVIGLPFPSGNPSSDPIIHYAVADQIGIAGVWPKIEFNLEPESDTGMDKDAAGVTILTGDSDNPVLKNATFCANSIAKNANHLIIGGTAAKLRFVAASPTPTIAILHFETELWDTAAAEALLNCKGGKITDLFGSPLVHSPNRKFGNIFGVVASSGSDEARKIHNELCRRMRADTESVHIIFQKWMGEITAPDVPQAIDLARDLDGIPYELSDLQKLLKNENPNGSKLVGYSVPEADAWRGLMSNGVRFQLHWEDGNTLSTSDMFYKRIVMADLTHARDKLKTAPHKLIRDVRSYSVETSFLTSEACRCLVNDTGIRINKVLGSDLRPVEGLDPKELLESRFSIFLQYFQKSDGWEQRWLLDKEETKAALGDLAKMHAYFWQGSQFWDKDGCKVGKELESIVWENGGYMQPKLQGIEQLTKVRSGWEARYPTFEVDLQKISELEGTDIQSLGQRLEDVAPTVGRKAHPFSESGTENSEFSKYRTLIHGDPKHANFFFRQKQDSKIEEREIEVGVIDFQWSGFGLAATDVAHHITSAVSSSAVSLDGKEESELLDHYYSCLSKALVKFGVGINEKEIEESIFPREILQKQYETAFLDVCRIVFAYAWRRWKAEPEPTQESFNRNAYNKSLESVLWLITRCHVLLE</sequence>
<dbReference type="Pfam" id="PF02958">
    <property type="entry name" value="EcKL"/>
    <property type="match status" value="1"/>
</dbReference>
<keyword evidence="8" id="KW-1185">Reference proteome</keyword>
<feature type="binding site" evidence="6">
    <location>
        <position position="14"/>
    </location>
    <ligand>
        <name>Mg(2+)</name>
        <dbReference type="ChEBI" id="CHEBI:18420"/>
        <label>1</label>
        <note>catalytic</note>
    </ligand>
</feature>
<evidence type="ECO:0000313" key="8">
    <source>
        <dbReference type="Proteomes" id="UP000095751"/>
    </source>
</evidence>
<dbReference type="AlphaFoldDB" id="A0A1E7EU93"/>
<dbReference type="Pfam" id="PF00459">
    <property type="entry name" value="Inositol_P"/>
    <property type="match status" value="1"/>
</dbReference>
<dbReference type="SUPFAM" id="SSF56655">
    <property type="entry name" value="Carbohydrate phosphatase"/>
    <property type="match status" value="1"/>
</dbReference>